<dbReference type="InterPro" id="IPR001357">
    <property type="entry name" value="BRCT_dom"/>
</dbReference>
<keyword evidence="8 13" id="KW-0227">DNA damage</keyword>
<name>A0A4S4DEK0_CAMSN</name>
<evidence type="ECO:0000256" key="8">
    <source>
        <dbReference type="ARBA" id="ARBA00022763"/>
    </source>
</evidence>
<evidence type="ECO:0000259" key="17">
    <source>
        <dbReference type="PROSITE" id="PS50173"/>
    </source>
</evidence>
<dbReference type="SMART" id="SM00292">
    <property type="entry name" value="BRCT"/>
    <property type="match status" value="1"/>
</dbReference>
<dbReference type="GO" id="GO:0003887">
    <property type="term" value="F:DNA-directed DNA polymerase activity"/>
    <property type="evidence" value="ECO:0007669"/>
    <property type="project" value="InterPro"/>
</dbReference>
<dbReference type="PIRSF" id="PIRSF036573">
    <property type="entry name" value="REV1"/>
    <property type="match status" value="1"/>
</dbReference>
<feature type="binding site" evidence="14">
    <location>
        <position position="490"/>
    </location>
    <ligand>
        <name>Mg(2+)</name>
        <dbReference type="ChEBI" id="CHEBI:18420"/>
        <label>1</label>
    </ligand>
</feature>
<feature type="region of interest" description="Disordered" evidence="15">
    <location>
        <begin position="231"/>
        <end position="288"/>
    </location>
</feature>
<dbReference type="Proteomes" id="UP000306102">
    <property type="component" value="Unassembled WGS sequence"/>
</dbReference>
<evidence type="ECO:0000256" key="9">
    <source>
        <dbReference type="ARBA" id="ARBA00022842"/>
    </source>
</evidence>
<dbReference type="SUPFAM" id="SSF56672">
    <property type="entry name" value="DNA/RNA polymerases"/>
    <property type="match status" value="1"/>
</dbReference>
<feature type="region of interest" description="Disordered" evidence="15">
    <location>
        <begin position="1"/>
        <end position="66"/>
    </location>
</feature>
<dbReference type="InterPro" id="IPR036420">
    <property type="entry name" value="BRCT_dom_sf"/>
</dbReference>
<evidence type="ECO:0000256" key="3">
    <source>
        <dbReference type="ARBA" id="ARBA00020399"/>
    </source>
</evidence>
<keyword evidence="6 13" id="KW-0548">Nucleotidyltransferase</keyword>
<dbReference type="Gene3D" id="3.30.70.270">
    <property type="match status" value="1"/>
</dbReference>
<dbReference type="EC" id="2.7.7.-" evidence="13"/>
<dbReference type="InterPro" id="IPR001126">
    <property type="entry name" value="UmuC"/>
</dbReference>
<dbReference type="FunFam" id="3.40.50.10190:FF:000011">
    <property type="entry name" value="DNA repair protein REV1"/>
    <property type="match status" value="1"/>
</dbReference>
<dbReference type="AlphaFoldDB" id="A0A4S4DEK0"/>
<keyword evidence="19" id="KW-1185">Reference proteome</keyword>
<dbReference type="FunFam" id="3.30.70.270:FF:000019">
    <property type="entry name" value="DNA repair protein REV1"/>
    <property type="match status" value="1"/>
</dbReference>
<feature type="compositionally biased region" description="Low complexity" evidence="15">
    <location>
        <begin position="55"/>
        <end position="66"/>
    </location>
</feature>
<dbReference type="Gene3D" id="3.30.1490.100">
    <property type="entry name" value="DNA polymerase, Y-family, little finger domain"/>
    <property type="match status" value="1"/>
</dbReference>
<organism evidence="18 19">
    <name type="scientific">Camellia sinensis var. sinensis</name>
    <name type="common">China tea</name>
    <dbReference type="NCBI Taxonomy" id="542762"/>
    <lineage>
        <taxon>Eukaryota</taxon>
        <taxon>Viridiplantae</taxon>
        <taxon>Streptophyta</taxon>
        <taxon>Embryophyta</taxon>
        <taxon>Tracheophyta</taxon>
        <taxon>Spermatophyta</taxon>
        <taxon>Magnoliopsida</taxon>
        <taxon>eudicotyledons</taxon>
        <taxon>Gunneridae</taxon>
        <taxon>Pentapetalae</taxon>
        <taxon>asterids</taxon>
        <taxon>Ericales</taxon>
        <taxon>Theaceae</taxon>
        <taxon>Camellia</taxon>
    </lineage>
</organism>
<comment type="similarity">
    <text evidence="2 13">Belongs to the DNA polymerase type-Y family.</text>
</comment>
<dbReference type="PANTHER" id="PTHR45990:SF1">
    <property type="entry name" value="DNA REPAIR PROTEIN REV1"/>
    <property type="match status" value="1"/>
</dbReference>
<gene>
    <name evidence="18" type="ORF">TEA_000210</name>
</gene>
<dbReference type="GO" id="GO:0005634">
    <property type="term" value="C:nucleus"/>
    <property type="evidence" value="ECO:0007669"/>
    <property type="project" value="UniProtKB-SubCell"/>
</dbReference>
<comment type="function">
    <text evidence="13">Deoxycytidyl transferase involved in DNA repair. Transfers a dCMP residue from dCTP to the 3'-end of a DNA primer in a template-dependent reaction. May assist in the first step in the bypass of abasic lesions by the insertion of a nucleotide opposite the lesion. Required for normal induction of mutations by physical and chemical agents.</text>
</comment>
<dbReference type="EMBL" id="SDRB02011522">
    <property type="protein sequence ID" value="THG01045.1"/>
    <property type="molecule type" value="Genomic_DNA"/>
</dbReference>
<evidence type="ECO:0000256" key="2">
    <source>
        <dbReference type="ARBA" id="ARBA00010945"/>
    </source>
</evidence>
<feature type="region of interest" description="Disordered" evidence="15">
    <location>
        <begin position="944"/>
        <end position="967"/>
    </location>
</feature>
<evidence type="ECO:0000256" key="13">
    <source>
        <dbReference type="PIRNR" id="PIRNR036573"/>
    </source>
</evidence>
<feature type="domain" description="BRCT" evidence="16">
    <location>
        <begin position="102"/>
        <end position="193"/>
    </location>
</feature>
<dbReference type="InterPro" id="IPR012112">
    <property type="entry name" value="REV1"/>
</dbReference>
<feature type="binding site" evidence="14">
    <location>
        <position position="392"/>
    </location>
    <ligand>
        <name>Mg(2+)</name>
        <dbReference type="ChEBI" id="CHEBI:18420"/>
        <label>1</label>
    </ligand>
</feature>
<evidence type="ECO:0000256" key="15">
    <source>
        <dbReference type="SAM" id="MobiDB-lite"/>
    </source>
</evidence>
<dbReference type="InterPro" id="IPR043128">
    <property type="entry name" value="Rev_trsase/Diguanyl_cyclase"/>
</dbReference>
<evidence type="ECO:0000313" key="19">
    <source>
        <dbReference type="Proteomes" id="UP000306102"/>
    </source>
</evidence>
<keyword evidence="5 13" id="KW-0808">Transferase</keyword>
<feature type="compositionally biased region" description="Polar residues" evidence="15">
    <location>
        <begin position="952"/>
        <end position="967"/>
    </location>
</feature>
<keyword evidence="11 13" id="KW-0234">DNA repair</keyword>
<dbReference type="SUPFAM" id="SSF52113">
    <property type="entry name" value="BRCT domain"/>
    <property type="match status" value="1"/>
</dbReference>
<feature type="region of interest" description="Disordered" evidence="15">
    <location>
        <begin position="811"/>
        <end position="835"/>
    </location>
</feature>
<sequence>MSFDSSRSANSGSKSKRSFNSISSNPSTNTNNGNNNNTNKKKKTTQKTLGVAWGSNSRSSSLSSFRNSPFSDFGSYMAVKNQKLQEQFDAEASSSSNSGSTSGKPIFQGVSIFVDGFTVPPSQELRSYMLRHGGRLENYFSRHRVTHVICSNLPDSKIKNLRSFSGGLPVVKPAWVLDSVAANKLLSWVPYQLDQIASEAHNQPKLSAFFALKNSPVLNDTVTCVNGQIKPETEHPSLEGGTIKEAHLSGGSMEHSRPCSGEWDDGVHGNSTGTVIEEPTCNDGKYSEGKTVEPIIHKSSAGIEDQASPSRPSASVSSHNTKRSISSAVVGPSKPQHSTLVDPNFVENYFKSSRLHFIGTWRSRYRKRFPSFKYTVPDVKVSSLRTSVIHVDMDSFFVSVVIRNHPELRDKPVAVCHSDNPRGTAEISSANYPARDYGVRAGIFVRNAKALCPHLVILPYDFEAYEQVADQFYNILHKHCSKVQAVSCDEAFLDVTESEVEDSQLLASVIRKEIFEATGCTASAGIAGNLLMARLATRAAKPDGQFYIPPEKVDDYLHELPIKALPGIGHVLEEKLKVRHIQTCGQLRMISKESLQKDFGIRTGDMLWKYSRGIDDRLVGMVQESKSVGAEVNWGVRFNDLKDVVSAFSHEPLQGGLIAFAGMYGARALIQGLFYSLQVPVNRISQCIIQNAIYSNVQEMLTHWSPTFGYISLYPKIKKRRNDAEPVKYMGCGDCENLSHSITVPMATDDVELIQRITTQLFGSFHIDVKDIRGVGLQVSKLESVDPAKQGHERNSIRSWLASASSSTKEHSKIGFPAKESASRDTKKQSIDVNPGQMCTVSPSIQIGTNPSNAEAPVNQDLALPPLDDLDLGVIEGLPPDLFSEINDMYDGKLINLISKKKGKNVDASNSLCTMHQERVQVAINEGKGPFWLDPACVNESPVEDKEENCPVENNQGEPASEGPSNSVFFTSVPNKIDLMPSSLSQVDISVLQQLPEELRVDILEVLPAHRRPECTSDAALGPTSKSEESPCLKCPENRLGSMNSVSRNELWVGNPPEWVEKFKDSNCSILKFLADMYYRSGSRGRLSSILQCTLSESELHSDASNDGWDDAIGCLCDLLKQYIKRQIETDIEEIYVCFRLLRRFTTKSKFFFQVYNVVLPHLQVSAATSVVIIFMSSVSENMDQNEKEKEKGEGCPVFLRHLMLLCGSNSPEWHLLVKTMEEACIFQMGVNSVSNMGGAMHEVVSSIEPTEL</sequence>
<feature type="compositionally biased region" description="Basic and acidic residues" evidence="15">
    <location>
        <begin position="231"/>
        <end position="247"/>
    </location>
</feature>
<evidence type="ECO:0000313" key="18">
    <source>
        <dbReference type="EMBL" id="THG01045.1"/>
    </source>
</evidence>
<feature type="domain" description="UmuC" evidence="17">
    <location>
        <begin position="388"/>
        <end position="569"/>
    </location>
</feature>
<evidence type="ECO:0000256" key="1">
    <source>
        <dbReference type="ARBA" id="ARBA00004123"/>
    </source>
</evidence>
<dbReference type="GO" id="GO:0006281">
    <property type="term" value="P:DNA repair"/>
    <property type="evidence" value="ECO:0007669"/>
    <property type="project" value="UniProtKB-KW"/>
</dbReference>
<evidence type="ECO:0000256" key="6">
    <source>
        <dbReference type="ARBA" id="ARBA00022695"/>
    </source>
</evidence>
<evidence type="ECO:0000256" key="11">
    <source>
        <dbReference type="ARBA" id="ARBA00023204"/>
    </source>
</evidence>
<dbReference type="InterPro" id="IPR036775">
    <property type="entry name" value="DNA_pol_Y-fam_lit_finger_sf"/>
</dbReference>
<dbReference type="STRING" id="542762.A0A4S4DEK0"/>
<dbReference type="GO" id="GO:0042276">
    <property type="term" value="P:error-prone translesion synthesis"/>
    <property type="evidence" value="ECO:0007669"/>
    <property type="project" value="InterPro"/>
</dbReference>
<dbReference type="PANTHER" id="PTHR45990">
    <property type="entry name" value="DNA REPAIR PROTEIN REV1"/>
    <property type="match status" value="1"/>
</dbReference>
<accession>A0A4S4DEK0</accession>
<dbReference type="InterPro" id="IPR043502">
    <property type="entry name" value="DNA/RNA_pol_sf"/>
</dbReference>
<dbReference type="NCBIfam" id="NF002677">
    <property type="entry name" value="PRK02406.1"/>
    <property type="match status" value="1"/>
</dbReference>
<dbReference type="CDD" id="cd17719">
    <property type="entry name" value="BRCT_Rev1"/>
    <property type="match status" value="1"/>
</dbReference>
<keyword evidence="4 13" id="KW-0237">DNA synthesis</keyword>
<evidence type="ECO:0000256" key="5">
    <source>
        <dbReference type="ARBA" id="ARBA00022679"/>
    </source>
</evidence>
<comment type="caution">
    <text evidence="18">The sequence shown here is derived from an EMBL/GenBank/DDBJ whole genome shotgun (WGS) entry which is preliminary data.</text>
</comment>
<proteinExistence type="inferred from homology"/>
<feature type="compositionally biased region" description="Basic and acidic residues" evidence="15">
    <location>
        <begin position="821"/>
        <end position="830"/>
    </location>
</feature>
<evidence type="ECO:0000256" key="7">
    <source>
        <dbReference type="ARBA" id="ARBA00022723"/>
    </source>
</evidence>
<keyword evidence="10 13" id="KW-0238">DNA-binding</keyword>
<dbReference type="Gene3D" id="3.40.1170.60">
    <property type="match status" value="1"/>
</dbReference>
<comment type="cofactor">
    <cofactor evidence="14">
        <name>Mg(2+)</name>
        <dbReference type="ChEBI" id="CHEBI:18420"/>
    </cofactor>
    <text evidence="14">Binds 2 magnesium ions.</text>
</comment>
<dbReference type="InterPro" id="IPR017961">
    <property type="entry name" value="DNA_pol_Y-fam_little_finger"/>
</dbReference>
<evidence type="ECO:0000256" key="10">
    <source>
        <dbReference type="ARBA" id="ARBA00023125"/>
    </source>
</evidence>
<feature type="compositionally biased region" description="Low complexity" evidence="15">
    <location>
        <begin position="1"/>
        <end position="38"/>
    </location>
</feature>
<evidence type="ECO:0000259" key="16">
    <source>
        <dbReference type="PROSITE" id="PS50172"/>
    </source>
</evidence>
<dbReference type="InterPro" id="IPR053848">
    <property type="entry name" value="IMS_HHH_1"/>
</dbReference>
<dbReference type="GO" id="GO:0003684">
    <property type="term" value="F:damaged DNA binding"/>
    <property type="evidence" value="ECO:0007669"/>
    <property type="project" value="UniProtKB-UniRule"/>
</dbReference>
<dbReference type="Pfam" id="PF11799">
    <property type="entry name" value="IMS_C"/>
    <property type="match status" value="1"/>
</dbReference>
<dbReference type="PROSITE" id="PS50173">
    <property type="entry name" value="UMUC"/>
    <property type="match status" value="1"/>
</dbReference>
<feature type="region of interest" description="Disordered" evidence="15">
    <location>
        <begin position="300"/>
        <end position="336"/>
    </location>
</feature>
<dbReference type="GO" id="GO:0017125">
    <property type="term" value="F:deoxycytidyl transferase activity"/>
    <property type="evidence" value="ECO:0007669"/>
    <property type="project" value="TreeGrafter"/>
</dbReference>
<protein>
    <recommendedName>
        <fullName evidence="3 13">DNA repair protein REV1</fullName>
        <ecNumber evidence="13">2.7.7.-</ecNumber>
    </recommendedName>
</protein>
<feature type="binding site" evidence="14">
    <location>
        <position position="489"/>
    </location>
    <ligand>
        <name>Mg(2+)</name>
        <dbReference type="ChEBI" id="CHEBI:18420"/>
        <label>1</label>
    </ligand>
</feature>
<dbReference type="Gene3D" id="3.40.50.10190">
    <property type="entry name" value="BRCT domain"/>
    <property type="match status" value="1"/>
</dbReference>
<dbReference type="Pfam" id="PF21999">
    <property type="entry name" value="IMS_HHH_1"/>
    <property type="match status" value="1"/>
</dbReference>
<evidence type="ECO:0000256" key="12">
    <source>
        <dbReference type="ARBA" id="ARBA00023242"/>
    </source>
</evidence>
<dbReference type="GO" id="GO:0046872">
    <property type="term" value="F:metal ion binding"/>
    <property type="evidence" value="ECO:0007669"/>
    <property type="project" value="UniProtKB-KW"/>
</dbReference>
<comment type="subcellular location">
    <subcellularLocation>
        <location evidence="1 13">Nucleus</location>
    </subcellularLocation>
</comment>
<evidence type="ECO:0000256" key="4">
    <source>
        <dbReference type="ARBA" id="ARBA00022634"/>
    </source>
</evidence>
<dbReference type="Gene3D" id="6.10.250.1490">
    <property type="match status" value="1"/>
</dbReference>
<evidence type="ECO:0000256" key="14">
    <source>
        <dbReference type="PIRSR" id="PIRSR036573-2"/>
    </source>
</evidence>
<keyword evidence="7 14" id="KW-0479">Metal-binding</keyword>
<dbReference type="CDD" id="cd01701">
    <property type="entry name" value="PolY_Rev1"/>
    <property type="match status" value="1"/>
</dbReference>
<reference evidence="18 19" key="1">
    <citation type="journal article" date="2018" name="Proc. Natl. Acad. Sci. U.S.A.">
        <title>Draft genome sequence of Camellia sinensis var. sinensis provides insights into the evolution of the tea genome and tea quality.</title>
        <authorList>
            <person name="Wei C."/>
            <person name="Yang H."/>
            <person name="Wang S."/>
            <person name="Zhao J."/>
            <person name="Liu C."/>
            <person name="Gao L."/>
            <person name="Xia E."/>
            <person name="Lu Y."/>
            <person name="Tai Y."/>
            <person name="She G."/>
            <person name="Sun J."/>
            <person name="Cao H."/>
            <person name="Tong W."/>
            <person name="Gao Q."/>
            <person name="Li Y."/>
            <person name="Deng W."/>
            <person name="Jiang X."/>
            <person name="Wang W."/>
            <person name="Chen Q."/>
            <person name="Zhang S."/>
            <person name="Li H."/>
            <person name="Wu J."/>
            <person name="Wang P."/>
            <person name="Li P."/>
            <person name="Shi C."/>
            <person name="Zheng F."/>
            <person name="Jian J."/>
            <person name="Huang B."/>
            <person name="Shan D."/>
            <person name="Shi M."/>
            <person name="Fang C."/>
            <person name="Yue Y."/>
            <person name="Li F."/>
            <person name="Li D."/>
            <person name="Wei S."/>
            <person name="Han B."/>
            <person name="Jiang C."/>
            <person name="Yin Y."/>
            <person name="Xia T."/>
            <person name="Zhang Z."/>
            <person name="Bennetzen J.L."/>
            <person name="Zhao S."/>
            <person name="Wan X."/>
        </authorList>
    </citation>
    <scope>NUCLEOTIDE SEQUENCE [LARGE SCALE GENOMIC DNA]</scope>
    <source>
        <strain evidence="19">cv. Shuchazao</strain>
        <tissue evidence="18">Leaf</tissue>
    </source>
</reference>
<dbReference type="PROSITE" id="PS50172">
    <property type="entry name" value="BRCT"/>
    <property type="match status" value="1"/>
</dbReference>
<keyword evidence="9 14" id="KW-0460">Magnesium</keyword>
<dbReference type="Gene3D" id="1.10.150.20">
    <property type="entry name" value="5' to 3' exonuclease, C-terminal subdomain"/>
    <property type="match status" value="1"/>
</dbReference>
<dbReference type="Pfam" id="PF00817">
    <property type="entry name" value="IMS"/>
    <property type="match status" value="1"/>
</dbReference>
<dbReference type="Pfam" id="PF00533">
    <property type="entry name" value="BRCT"/>
    <property type="match status" value="1"/>
</dbReference>
<dbReference type="GO" id="GO:0070987">
    <property type="term" value="P:error-free translesion synthesis"/>
    <property type="evidence" value="ECO:0007669"/>
    <property type="project" value="TreeGrafter"/>
</dbReference>
<keyword evidence="12 13" id="KW-0539">Nucleus</keyword>
<feature type="compositionally biased region" description="Low complexity" evidence="15">
    <location>
        <begin position="307"/>
        <end position="318"/>
    </location>
</feature>
<dbReference type="FunFam" id="3.40.1170.60:FF:000004">
    <property type="entry name" value="DNA repair protein REV1"/>
    <property type="match status" value="1"/>
</dbReference>